<proteinExistence type="predicted"/>
<comment type="caution">
    <text evidence="2">The sequence shown here is derived from an EMBL/GenBank/DDBJ whole genome shotgun (WGS) entry which is preliminary data.</text>
</comment>
<gene>
    <name evidence="2" type="ORF">PXEA_LOCUS3337</name>
</gene>
<feature type="compositionally biased region" description="Low complexity" evidence="1">
    <location>
        <begin position="177"/>
        <end position="188"/>
    </location>
</feature>
<dbReference type="AlphaFoldDB" id="A0A3S5CCL2"/>
<reference evidence="2" key="1">
    <citation type="submission" date="2018-11" db="EMBL/GenBank/DDBJ databases">
        <authorList>
            <consortium name="Pathogen Informatics"/>
        </authorList>
    </citation>
    <scope>NUCLEOTIDE SEQUENCE</scope>
</reference>
<organism evidence="2 3">
    <name type="scientific">Protopolystoma xenopodis</name>
    <dbReference type="NCBI Taxonomy" id="117903"/>
    <lineage>
        <taxon>Eukaryota</taxon>
        <taxon>Metazoa</taxon>
        <taxon>Spiralia</taxon>
        <taxon>Lophotrochozoa</taxon>
        <taxon>Platyhelminthes</taxon>
        <taxon>Monogenea</taxon>
        <taxon>Polyopisthocotylea</taxon>
        <taxon>Polystomatidea</taxon>
        <taxon>Polystomatidae</taxon>
        <taxon>Protopolystoma</taxon>
    </lineage>
</organism>
<name>A0A3S5CCL2_9PLAT</name>
<accession>A0A3S5CCL2</accession>
<feature type="region of interest" description="Disordered" evidence="1">
    <location>
        <begin position="177"/>
        <end position="231"/>
    </location>
</feature>
<keyword evidence="3" id="KW-1185">Reference proteome</keyword>
<dbReference type="Proteomes" id="UP000784294">
    <property type="component" value="Unassembled WGS sequence"/>
</dbReference>
<feature type="compositionally biased region" description="Acidic residues" evidence="1">
    <location>
        <begin position="208"/>
        <end position="222"/>
    </location>
</feature>
<dbReference type="EMBL" id="CAAALY010007521">
    <property type="protein sequence ID" value="VEL09897.1"/>
    <property type="molecule type" value="Genomic_DNA"/>
</dbReference>
<evidence type="ECO:0000313" key="2">
    <source>
        <dbReference type="EMBL" id="VEL09897.1"/>
    </source>
</evidence>
<evidence type="ECO:0000256" key="1">
    <source>
        <dbReference type="SAM" id="MobiDB-lite"/>
    </source>
</evidence>
<evidence type="ECO:0000313" key="3">
    <source>
        <dbReference type="Proteomes" id="UP000784294"/>
    </source>
</evidence>
<sequence>MSPQIVSVQALIVSGLSSAFLSPTRSLLSRTGFQPRLLSQLRCFTEPWTCRPRGSGLSGDLDSVDFELTQPSGIALALLRLLIHRHISSTDQPADAHLRPSGRPHASVGCFPAEVKSSCSTVEPLSSDSSPAEVMLFIRRQPHLARRLLPHLVRIVYRESDVLPSLLAQPPQVEAASHASARSTSRAAFRQESSSPGHRSSAKSAGLEADDAEAEAEEEEEATGGQTDSRLVFELVDESRMTLEQEVNRYQAFQTVRRQRRLQQRQKQQFCQVAEAVIQKDLAATGTEKGQ</sequence>
<protein>
    <submittedName>
        <fullName evidence="2">Uncharacterized protein</fullName>
    </submittedName>
</protein>